<keyword evidence="3" id="KW-0732">Signal</keyword>
<dbReference type="OrthoDB" id="4694525at2759"/>
<gene>
    <name evidence="4" type="ORF">BV898_01095</name>
</gene>
<dbReference type="Gene3D" id="3.30.70.2600">
    <property type="match status" value="1"/>
</dbReference>
<keyword evidence="2" id="KW-0378">Hydrolase</keyword>
<protein>
    <submittedName>
        <fullName evidence="4">Uncharacterized protein</fullName>
    </submittedName>
</protein>
<evidence type="ECO:0000256" key="1">
    <source>
        <dbReference type="ARBA" id="ARBA00022723"/>
    </source>
</evidence>
<sequence length="245" mass="27913">MGSLLFCSTVWAPILLAEQYNTTSALIKASEDNDLSVRDLQRYYAPLDTPIAFLNANGKNAYVSTFYNNLGNYYTNVDNGKGVNSNTTLLHWSPGIWAKTERLIYELGPRYRTLGFGPAALTTYFSANRDASDAKLVKDFLVSHNVEAWNSRVIKTFDRHNGQPNYEIRFASSWTKASLEGDAKHRQEVDGMWAWHYSLMGVASRLLEARWKDSAQEIQLNGKGNDSVPSWIVTRTGMWMEWYWT</sequence>
<keyword evidence="5" id="KW-1185">Reference proteome</keyword>
<accession>A0A1W0XD66</accession>
<dbReference type="GO" id="GO:0016787">
    <property type="term" value="F:hydrolase activity"/>
    <property type="evidence" value="ECO:0007669"/>
    <property type="project" value="UniProtKB-KW"/>
</dbReference>
<reference evidence="5" key="1">
    <citation type="submission" date="2017-01" db="EMBL/GenBank/DDBJ databases">
        <title>Comparative genomics of anhydrobiosis in the tardigrade Hypsibius dujardini.</title>
        <authorList>
            <person name="Yoshida Y."/>
            <person name="Koutsovoulos G."/>
            <person name="Laetsch D."/>
            <person name="Stevens L."/>
            <person name="Kumar S."/>
            <person name="Horikawa D."/>
            <person name="Ishino K."/>
            <person name="Komine S."/>
            <person name="Tomita M."/>
            <person name="Blaxter M."/>
            <person name="Arakawa K."/>
        </authorList>
    </citation>
    <scope>NUCLEOTIDE SEQUENCE [LARGE SCALE GENOMIC DNA]</scope>
    <source>
        <strain evidence="5">Z151</strain>
    </source>
</reference>
<dbReference type="Pfam" id="PF03571">
    <property type="entry name" value="Peptidase_M49"/>
    <property type="match status" value="1"/>
</dbReference>
<evidence type="ECO:0000313" key="5">
    <source>
        <dbReference type="Proteomes" id="UP000192578"/>
    </source>
</evidence>
<dbReference type="GO" id="GO:0046872">
    <property type="term" value="F:metal ion binding"/>
    <property type="evidence" value="ECO:0007669"/>
    <property type="project" value="UniProtKB-KW"/>
</dbReference>
<feature type="chain" id="PRO_5012912901" evidence="3">
    <location>
        <begin position="18"/>
        <end position="245"/>
    </location>
</feature>
<feature type="signal peptide" evidence="3">
    <location>
        <begin position="1"/>
        <end position="17"/>
    </location>
</feature>
<proteinExistence type="predicted"/>
<dbReference type="EMBL" id="MTYJ01000003">
    <property type="protein sequence ID" value="OQV25419.1"/>
    <property type="molecule type" value="Genomic_DNA"/>
</dbReference>
<dbReference type="AlphaFoldDB" id="A0A1W0XD66"/>
<comment type="caution">
    <text evidence="4">The sequence shown here is derived from an EMBL/GenBank/DDBJ whole genome shotgun (WGS) entry which is preliminary data.</text>
</comment>
<evidence type="ECO:0000256" key="2">
    <source>
        <dbReference type="ARBA" id="ARBA00022801"/>
    </source>
</evidence>
<dbReference type="InterPro" id="IPR039461">
    <property type="entry name" value="Peptidase_M49"/>
</dbReference>
<name>A0A1W0XD66_HYPEX</name>
<dbReference type="Proteomes" id="UP000192578">
    <property type="component" value="Unassembled WGS sequence"/>
</dbReference>
<evidence type="ECO:0000256" key="3">
    <source>
        <dbReference type="SAM" id="SignalP"/>
    </source>
</evidence>
<evidence type="ECO:0000313" key="4">
    <source>
        <dbReference type="EMBL" id="OQV25419.1"/>
    </source>
</evidence>
<keyword evidence="1" id="KW-0479">Metal-binding</keyword>
<organism evidence="4 5">
    <name type="scientific">Hypsibius exemplaris</name>
    <name type="common">Freshwater tardigrade</name>
    <dbReference type="NCBI Taxonomy" id="2072580"/>
    <lineage>
        <taxon>Eukaryota</taxon>
        <taxon>Metazoa</taxon>
        <taxon>Ecdysozoa</taxon>
        <taxon>Tardigrada</taxon>
        <taxon>Eutardigrada</taxon>
        <taxon>Parachela</taxon>
        <taxon>Hypsibioidea</taxon>
        <taxon>Hypsibiidae</taxon>
        <taxon>Hypsibius</taxon>
    </lineage>
</organism>